<evidence type="ECO:0000256" key="7">
    <source>
        <dbReference type="ARBA" id="ARBA00023180"/>
    </source>
</evidence>
<keyword evidence="3" id="KW-0964">Secreted</keyword>
<keyword evidence="10" id="KW-1185">Reference proteome</keyword>
<proteinExistence type="predicted"/>
<dbReference type="Pfam" id="PF00041">
    <property type="entry name" value="fn3"/>
    <property type="match status" value="1"/>
</dbReference>
<dbReference type="PANTHER" id="PTHR14470:SF3">
    <property type="match status" value="1"/>
</dbReference>
<accession>A0A672KQL6</accession>
<feature type="domain" description="Fibronectin type-III" evidence="8">
    <location>
        <begin position="37"/>
        <end position="136"/>
    </location>
</feature>
<dbReference type="Proteomes" id="UP000472262">
    <property type="component" value="Unassembled WGS sequence"/>
</dbReference>
<dbReference type="InterPro" id="IPR036116">
    <property type="entry name" value="FN3_sf"/>
</dbReference>
<dbReference type="PROSITE" id="PS50853">
    <property type="entry name" value="FN3"/>
    <property type="match status" value="1"/>
</dbReference>
<keyword evidence="4" id="KW-0812">Transmembrane</keyword>
<dbReference type="AlphaFoldDB" id="A0A672KQL6"/>
<evidence type="ECO:0000256" key="3">
    <source>
        <dbReference type="ARBA" id="ARBA00022525"/>
    </source>
</evidence>
<dbReference type="InParanoid" id="A0A672KQL6"/>
<dbReference type="PANTHER" id="PTHR14470">
    <property type="entry name" value="FIBRONECTIN TYPE III DOMAIN-CONTAINING PROTEIN"/>
    <property type="match status" value="1"/>
</dbReference>
<dbReference type="GO" id="GO:0005886">
    <property type="term" value="C:plasma membrane"/>
    <property type="evidence" value="ECO:0007669"/>
    <property type="project" value="TreeGrafter"/>
</dbReference>
<dbReference type="InterPro" id="IPR013783">
    <property type="entry name" value="Ig-like_fold"/>
</dbReference>
<sequence>FSWRFCPGQQSSLLCRCHQISLTSDTTSFSRTHPCAPPGVPTVKQVASDSATLVWDVPASVGEGVLITGYVLESRECTKEHENEKPWKSVKSTNRECILHELKRETDYTVRVSAICVNDEMSLPSSETVLSACLKSKHSEVVGSGLRGVQSCSWRANVLQNLALTSSNTYSKAKVTLQDFKPDLQVNE</sequence>
<dbReference type="CDD" id="cd00063">
    <property type="entry name" value="FN3"/>
    <property type="match status" value="1"/>
</dbReference>
<dbReference type="Gene3D" id="2.60.40.10">
    <property type="entry name" value="Immunoglobulins"/>
    <property type="match status" value="1"/>
</dbReference>
<dbReference type="Ensembl" id="ENSSGRT00000013983.1">
    <property type="protein sequence ID" value="ENSSGRP00000012917.1"/>
    <property type="gene ID" value="ENSSGRG00000008240.1"/>
</dbReference>
<protein>
    <recommendedName>
        <fullName evidence="8">Fibronectin type-III domain-containing protein</fullName>
    </recommendedName>
</protein>
<evidence type="ECO:0000259" key="8">
    <source>
        <dbReference type="PROSITE" id="PS50853"/>
    </source>
</evidence>
<organism evidence="9 10">
    <name type="scientific">Sinocyclocheilus grahami</name>
    <name type="common">Dianchi golden-line fish</name>
    <name type="synonym">Barbus grahami</name>
    <dbReference type="NCBI Taxonomy" id="75366"/>
    <lineage>
        <taxon>Eukaryota</taxon>
        <taxon>Metazoa</taxon>
        <taxon>Chordata</taxon>
        <taxon>Craniata</taxon>
        <taxon>Vertebrata</taxon>
        <taxon>Euteleostomi</taxon>
        <taxon>Actinopterygii</taxon>
        <taxon>Neopterygii</taxon>
        <taxon>Teleostei</taxon>
        <taxon>Ostariophysi</taxon>
        <taxon>Cypriniformes</taxon>
        <taxon>Cyprinidae</taxon>
        <taxon>Cyprininae</taxon>
        <taxon>Sinocyclocheilus</taxon>
    </lineage>
</organism>
<evidence type="ECO:0000256" key="6">
    <source>
        <dbReference type="ARBA" id="ARBA00023136"/>
    </source>
</evidence>
<evidence type="ECO:0000256" key="2">
    <source>
        <dbReference type="ARBA" id="ARBA00004613"/>
    </source>
</evidence>
<keyword evidence="5" id="KW-1133">Transmembrane helix</keyword>
<dbReference type="SMART" id="SM00060">
    <property type="entry name" value="FN3"/>
    <property type="match status" value="1"/>
</dbReference>
<evidence type="ECO:0000256" key="4">
    <source>
        <dbReference type="ARBA" id="ARBA00022692"/>
    </source>
</evidence>
<evidence type="ECO:0000256" key="1">
    <source>
        <dbReference type="ARBA" id="ARBA00004167"/>
    </source>
</evidence>
<comment type="subcellular location">
    <subcellularLocation>
        <location evidence="1">Membrane</location>
        <topology evidence="1">Single-pass membrane protein</topology>
    </subcellularLocation>
    <subcellularLocation>
        <location evidence="2">Secreted</location>
    </subcellularLocation>
</comment>
<reference evidence="9" key="1">
    <citation type="submission" date="2025-08" db="UniProtKB">
        <authorList>
            <consortium name="Ensembl"/>
        </authorList>
    </citation>
    <scope>IDENTIFICATION</scope>
</reference>
<reference evidence="9" key="2">
    <citation type="submission" date="2025-09" db="UniProtKB">
        <authorList>
            <consortium name="Ensembl"/>
        </authorList>
    </citation>
    <scope>IDENTIFICATION</scope>
</reference>
<evidence type="ECO:0000313" key="10">
    <source>
        <dbReference type="Proteomes" id="UP000472262"/>
    </source>
</evidence>
<dbReference type="InterPro" id="IPR003961">
    <property type="entry name" value="FN3_dom"/>
</dbReference>
<dbReference type="SUPFAM" id="SSF49265">
    <property type="entry name" value="Fibronectin type III"/>
    <property type="match status" value="1"/>
</dbReference>
<evidence type="ECO:0000256" key="5">
    <source>
        <dbReference type="ARBA" id="ARBA00022989"/>
    </source>
</evidence>
<keyword evidence="7" id="KW-0325">Glycoprotein</keyword>
<dbReference type="GO" id="GO:0005576">
    <property type="term" value="C:extracellular region"/>
    <property type="evidence" value="ECO:0007669"/>
    <property type="project" value="UniProtKB-SubCell"/>
</dbReference>
<name>A0A672KQL6_SINGR</name>
<evidence type="ECO:0000313" key="9">
    <source>
        <dbReference type="Ensembl" id="ENSSGRP00000012917.1"/>
    </source>
</evidence>
<keyword evidence="6" id="KW-0472">Membrane</keyword>
<dbReference type="InterPro" id="IPR052120">
    <property type="entry name" value="FNDC_type_III_4/5"/>
</dbReference>